<dbReference type="AlphaFoldDB" id="A0A938XSZ0"/>
<keyword evidence="3" id="KW-0408">Iron</keyword>
<evidence type="ECO:0000256" key="2">
    <source>
        <dbReference type="ARBA" id="ARBA00022723"/>
    </source>
</evidence>
<dbReference type="Pfam" id="PF04060">
    <property type="entry name" value="FeS"/>
    <property type="match status" value="1"/>
</dbReference>
<keyword evidence="9" id="KW-1185">Reference proteome</keyword>
<proteinExistence type="predicted"/>
<dbReference type="InterPro" id="IPR035965">
    <property type="entry name" value="PAS-like_dom_sf"/>
</dbReference>
<dbReference type="Pfam" id="PF00037">
    <property type="entry name" value="Fer4"/>
    <property type="match status" value="1"/>
</dbReference>
<accession>A0A938XSZ0</accession>
<dbReference type="PROSITE" id="PS51656">
    <property type="entry name" value="4FE4S"/>
    <property type="match status" value="1"/>
</dbReference>
<dbReference type="Gene3D" id="3.30.450.20">
    <property type="entry name" value="PAS domain"/>
    <property type="match status" value="1"/>
</dbReference>
<comment type="caution">
    <text evidence="8">The sequence shown here is derived from an EMBL/GenBank/DDBJ whole genome shotgun (WGS) entry which is preliminary data.</text>
</comment>
<dbReference type="PANTHER" id="PTHR11615">
    <property type="entry name" value="NITRATE, FORMATE, IRON DEHYDROGENASE"/>
    <property type="match status" value="1"/>
</dbReference>
<dbReference type="InterPro" id="IPR004108">
    <property type="entry name" value="Fe_hydrogenase_lsu_C"/>
</dbReference>
<dbReference type="PROSITE" id="PS50112">
    <property type="entry name" value="PAS"/>
    <property type="match status" value="1"/>
</dbReference>
<dbReference type="CDD" id="cd00130">
    <property type="entry name" value="PAS"/>
    <property type="match status" value="1"/>
</dbReference>
<gene>
    <name evidence="8" type="ORF">JOC47_002119</name>
</gene>
<keyword evidence="2" id="KW-0479">Metal-binding</keyword>
<evidence type="ECO:0000313" key="9">
    <source>
        <dbReference type="Proteomes" id="UP000774000"/>
    </source>
</evidence>
<evidence type="ECO:0000259" key="6">
    <source>
        <dbReference type="PROSITE" id="PS51379"/>
    </source>
</evidence>
<protein>
    <submittedName>
        <fullName evidence="8">PAS domain S-box-containing protein</fullName>
    </submittedName>
</protein>
<dbReference type="InterPro" id="IPR050340">
    <property type="entry name" value="Cytosolic_Fe-S_CAF"/>
</dbReference>
<dbReference type="PROSITE" id="PS00198">
    <property type="entry name" value="4FE4S_FER_1"/>
    <property type="match status" value="1"/>
</dbReference>
<evidence type="ECO:0000256" key="3">
    <source>
        <dbReference type="ARBA" id="ARBA00023004"/>
    </source>
</evidence>
<dbReference type="Pfam" id="PF00989">
    <property type="entry name" value="PAS"/>
    <property type="match status" value="1"/>
</dbReference>
<dbReference type="InterPro" id="IPR017896">
    <property type="entry name" value="4Fe4S_Fe-S-bd"/>
</dbReference>
<dbReference type="InterPro" id="IPR007202">
    <property type="entry name" value="4Fe-4S_dom"/>
</dbReference>
<feature type="domain" description="4Fe-4S" evidence="7">
    <location>
        <begin position="353"/>
        <end position="414"/>
    </location>
</feature>
<evidence type="ECO:0000256" key="4">
    <source>
        <dbReference type="ARBA" id="ARBA00023014"/>
    </source>
</evidence>
<organism evidence="8 9">
    <name type="scientific">Halanaerobacter jeridensis</name>
    <dbReference type="NCBI Taxonomy" id="706427"/>
    <lineage>
        <taxon>Bacteria</taxon>
        <taxon>Bacillati</taxon>
        <taxon>Bacillota</taxon>
        <taxon>Clostridia</taxon>
        <taxon>Halanaerobiales</taxon>
        <taxon>Halobacteroidaceae</taxon>
        <taxon>Halanaerobacter</taxon>
    </lineage>
</organism>
<dbReference type="Proteomes" id="UP000774000">
    <property type="component" value="Unassembled WGS sequence"/>
</dbReference>
<feature type="domain" description="4Fe-4S ferredoxin-type" evidence="6">
    <location>
        <begin position="31"/>
        <end position="60"/>
    </location>
</feature>
<feature type="domain" description="PAS" evidence="5">
    <location>
        <begin position="405"/>
        <end position="460"/>
    </location>
</feature>
<dbReference type="InterPro" id="IPR017900">
    <property type="entry name" value="4Fe4S_Fe_S_CS"/>
</dbReference>
<dbReference type="PROSITE" id="PS51379">
    <property type="entry name" value="4FE4S_FER_2"/>
    <property type="match status" value="1"/>
</dbReference>
<keyword evidence="1" id="KW-0004">4Fe-4S</keyword>
<dbReference type="InterPro" id="IPR009016">
    <property type="entry name" value="Fe_hydrogenase"/>
</dbReference>
<dbReference type="EMBL" id="JAFBDQ010000010">
    <property type="protein sequence ID" value="MBM7557264.1"/>
    <property type="molecule type" value="Genomic_DNA"/>
</dbReference>
<dbReference type="Gene3D" id="3.40.50.1780">
    <property type="match status" value="1"/>
</dbReference>
<dbReference type="GO" id="GO:0051539">
    <property type="term" value="F:4 iron, 4 sulfur cluster binding"/>
    <property type="evidence" value="ECO:0007669"/>
    <property type="project" value="UniProtKB-KW"/>
</dbReference>
<evidence type="ECO:0000256" key="1">
    <source>
        <dbReference type="ARBA" id="ARBA00022485"/>
    </source>
</evidence>
<dbReference type="InterPro" id="IPR000014">
    <property type="entry name" value="PAS"/>
</dbReference>
<dbReference type="Gene3D" id="1.10.15.40">
    <property type="entry name" value="Electron transport complex subunit B, putative Fe-S cluster"/>
    <property type="match status" value="1"/>
</dbReference>
<evidence type="ECO:0000313" key="8">
    <source>
        <dbReference type="EMBL" id="MBM7557264.1"/>
    </source>
</evidence>
<dbReference type="RefSeq" id="WP_204702013.1">
    <property type="nucleotide sequence ID" value="NZ_JAFBDQ010000010.1"/>
</dbReference>
<dbReference type="SUPFAM" id="SSF53920">
    <property type="entry name" value="Fe-only hydrogenase"/>
    <property type="match status" value="1"/>
</dbReference>
<dbReference type="NCBIfam" id="TIGR00229">
    <property type="entry name" value="sensory_box"/>
    <property type="match status" value="1"/>
</dbReference>
<dbReference type="SMART" id="SM00091">
    <property type="entry name" value="PAS"/>
    <property type="match status" value="1"/>
</dbReference>
<dbReference type="SUPFAM" id="SSF54862">
    <property type="entry name" value="4Fe-4S ferredoxins"/>
    <property type="match status" value="1"/>
</dbReference>
<name>A0A938XSZ0_9FIRM</name>
<dbReference type="Gene3D" id="3.40.950.10">
    <property type="entry name" value="Fe-only Hydrogenase (Larger Subunit), Chain L, domain 3"/>
    <property type="match status" value="2"/>
</dbReference>
<evidence type="ECO:0000259" key="5">
    <source>
        <dbReference type="PROSITE" id="PS50112"/>
    </source>
</evidence>
<dbReference type="InterPro" id="IPR013767">
    <property type="entry name" value="PAS_fold"/>
</dbReference>
<dbReference type="SUPFAM" id="SSF55785">
    <property type="entry name" value="PYP-like sensor domain (PAS domain)"/>
    <property type="match status" value="1"/>
</dbReference>
<reference evidence="8" key="1">
    <citation type="submission" date="2021-01" db="EMBL/GenBank/DDBJ databases">
        <title>Genomic Encyclopedia of Type Strains, Phase IV (KMG-IV): sequencing the most valuable type-strain genomes for metagenomic binning, comparative biology and taxonomic classification.</title>
        <authorList>
            <person name="Goeker M."/>
        </authorList>
    </citation>
    <scope>NUCLEOTIDE SEQUENCE</scope>
    <source>
        <strain evidence="8">DSM 23230</strain>
    </source>
</reference>
<dbReference type="GO" id="GO:0046872">
    <property type="term" value="F:metal ion binding"/>
    <property type="evidence" value="ECO:0007669"/>
    <property type="project" value="UniProtKB-KW"/>
</dbReference>
<dbReference type="Pfam" id="PF02906">
    <property type="entry name" value="Fe_hyd_lg_C"/>
    <property type="match status" value="1"/>
</dbReference>
<sequence length="567" mass="63431">MGIIALSESDCEDCHRCVRNCSLKAIGIKNGQAEVVEEKCIYCGQCIDVCPQNAKEVSNQLTSLEQKLNNNKLVASLAPSFVAAFDAGPAQIVAGLKKLGFSAVEETAVGAEKIADYYQKLLEQRRKPVISACCPAVVNLIEKHYPDLISYLADSVSPMVAHGKLIQNKYDDAEVVFIGPCIAKLDEVTWQVAEEVDLAITFNQLEELFAKHNINLQQLKSSSFDDELSSWAASFPVQSGVLKAADIESTFNSEIITVSGLDECKNTFEDILAGEIEPQFVEAMICSGGCINGPGLSSESGVHARKEKIINYTKALKTEERAERKIDSDKIEINLKRDYKNKKETEEMPSENQIRSILSQLGKFNPEDELDCGGCGYDTCREKAIAVYQGYAENKMCIPYMKGKLESLADIIVKSSPNAIIVVDKDMIIQKFNPKANELFNFRKEYPIGNKLERYIDPEDFIKVWEDKRRISQKKVEYEQYDVVVEKSILPLADYELVVGILTDVTDRERQKEKVAEMKEETLEKANQVINKQMKVAQEIASLLGESTSETKVILHELRELMKEEGV</sequence>
<dbReference type="Gene3D" id="3.30.70.20">
    <property type="match status" value="1"/>
</dbReference>
<dbReference type="GO" id="GO:0006355">
    <property type="term" value="P:regulation of DNA-templated transcription"/>
    <property type="evidence" value="ECO:0007669"/>
    <property type="project" value="InterPro"/>
</dbReference>
<evidence type="ECO:0000259" key="7">
    <source>
        <dbReference type="PROSITE" id="PS51656"/>
    </source>
</evidence>
<keyword evidence="4" id="KW-0411">Iron-sulfur</keyword>